<dbReference type="SUPFAM" id="SSF51430">
    <property type="entry name" value="NAD(P)-linked oxidoreductase"/>
    <property type="match status" value="1"/>
</dbReference>
<dbReference type="InterPro" id="IPR018170">
    <property type="entry name" value="Aldo/ket_reductase_CS"/>
</dbReference>
<dbReference type="Proteomes" id="UP001610432">
    <property type="component" value="Unassembled WGS sequence"/>
</dbReference>
<dbReference type="RefSeq" id="XP_070882578.1">
    <property type="nucleotide sequence ID" value="XM_071033690.1"/>
</dbReference>
<dbReference type="PROSITE" id="PS00062">
    <property type="entry name" value="ALDOKETO_REDUCTASE_2"/>
    <property type="match status" value="1"/>
</dbReference>
<name>A0ABR4LGD0_9EURO</name>
<dbReference type="PIRSF" id="PIRSF000097">
    <property type="entry name" value="AKR"/>
    <property type="match status" value="1"/>
</dbReference>
<evidence type="ECO:0000256" key="4">
    <source>
        <dbReference type="ARBA" id="ARBA00023002"/>
    </source>
</evidence>
<organism evidence="9 10">
    <name type="scientific">Aspergillus lucknowensis</name>
    <dbReference type="NCBI Taxonomy" id="176173"/>
    <lineage>
        <taxon>Eukaryota</taxon>
        <taxon>Fungi</taxon>
        <taxon>Dikarya</taxon>
        <taxon>Ascomycota</taxon>
        <taxon>Pezizomycotina</taxon>
        <taxon>Eurotiomycetes</taxon>
        <taxon>Eurotiomycetidae</taxon>
        <taxon>Eurotiales</taxon>
        <taxon>Aspergillaceae</taxon>
        <taxon>Aspergillus</taxon>
        <taxon>Aspergillus subgen. Nidulantes</taxon>
    </lineage>
</organism>
<dbReference type="PANTHER" id="PTHR43827">
    <property type="entry name" value="2,5-DIKETO-D-GLUCONIC ACID REDUCTASE"/>
    <property type="match status" value="1"/>
</dbReference>
<comment type="similarity">
    <text evidence="1">Belongs to the aldo/keto reductase family.</text>
</comment>
<evidence type="ECO:0000313" key="10">
    <source>
        <dbReference type="Proteomes" id="UP001610432"/>
    </source>
</evidence>
<comment type="function">
    <text evidence="5">Catalyzes the initial reaction in the xylose utilization pathway by reducing D-xylose into xylitol. Xylose is a major component of hemicelluloses such as xylan. Most fungi utilize D-xylose via three enzymatic reactions, xylose reductase (XR), xylitol dehydrogenase (XDH), and xylulokinase, to form xylulose 5-phosphate, which enters pentose phosphate pathway.</text>
</comment>
<dbReference type="InterPro" id="IPR036812">
    <property type="entry name" value="NAD(P)_OxRdtase_dom_sf"/>
</dbReference>
<comment type="caution">
    <text evidence="9">The sequence shown here is derived from an EMBL/GenBank/DDBJ whole genome shotgun (WGS) entry which is preliminary data.</text>
</comment>
<gene>
    <name evidence="9" type="ORF">BJX67DRAFT_384598</name>
</gene>
<dbReference type="CDD" id="cd19120">
    <property type="entry name" value="AKR_AKR3C2-3"/>
    <property type="match status" value="1"/>
</dbReference>
<comment type="catalytic activity">
    <reaction evidence="7">
        <text>xylitol + NAD(+) = D-xylose + NADH + H(+)</text>
        <dbReference type="Rhea" id="RHEA:27441"/>
        <dbReference type="ChEBI" id="CHEBI:15378"/>
        <dbReference type="ChEBI" id="CHEBI:17151"/>
        <dbReference type="ChEBI" id="CHEBI:53455"/>
        <dbReference type="ChEBI" id="CHEBI:57540"/>
        <dbReference type="ChEBI" id="CHEBI:57945"/>
        <dbReference type="EC" id="1.1.1.307"/>
    </reaction>
</comment>
<dbReference type="InterPro" id="IPR044494">
    <property type="entry name" value="AKR3C2/3"/>
</dbReference>
<dbReference type="EC" id="1.1.1.307" evidence="2"/>
<dbReference type="PRINTS" id="PR00069">
    <property type="entry name" value="ALDKETRDTASE"/>
</dbReference>
<evidence type="ECO:0000256" key="7">
    <source>
        <dbReference type="ARBA" id="ARBA00049485"/>
    </source>
</evidence>
<dbReference type="InterPro" id="IPR020471">
    <property type="entry name" value="AKR"/>
</dbReference>
<evidence type="ECO:0000256" key="3">
    <source>
        <dbReference type="ARBA" id="ARBA00022857"/>
    </source>
</evidence>
<sequence>MATPALIPSIQLKDGTSIPAIGYGTGTAWFKRNGNADVNRELVESIKAAIKLGYHHLDGAEVYGTEQELGAAIKESGIPREKLFVTTKVIANIADIPKAIDASLEKLQLSYVDLYLIHSPFFAKSPTDLQDAWAALEKVKEAGKARSIGVSNFLQHHLEIILQSARTPPAINQIEYHPYLQHGSLVPFHEKQGIATVSYGPLTPVTRAKGGPLDPLLSRLAEKYGVGEGEVLLRWSIDRGTVSITTSGKVSRLSKYLDVLKFQLTPEEVDEISRVGEQKHFRAFWNDKIAADDRS</sequence>
<evidence type="ECO:0000256" key="2">
    <source>
        <dbReference type="ARBA" id="ARBA00012845"/>
    </source>
</evidence>
<dbReference type="PANTHER" id="PTHR43827:SF3">
    <property type="entry name" value="NADP-DEPENDENT OXIDOREDUCTASE DOMAIN-CONTAINING PROTEIN"/>
    <property type="match status" value="1"/>
</dbReference>
<dbReference type="Gene3D" id="3.20.20.100">
    <property type="entry name" value="NADP-dependent oxidoreductase domain"/>
    <property type="match status" value="1"/>
</dbReference>
<evidence type="ECO:0000313" key="9">
    <source>
        <dbReference type="EMBL" id="KAL2863599.1"/>
    </source>
</evidence>
<dbReference type="InterPro" id="IPR023210">
    <property type="entry name" value="NADP_OxRdtase_dom"/>
</dbReference>
<protein>
    <recommendedName>
        <fullName evidence="2">D-xylose reductase [NAD(P)H]</fullName>
        <ecNumber evidence="2">1.1.1.307</ecNumber>
    </recommendedName>
</protein>
<evidence type="ECO:0000256" key="6">
    <source>
        <dbReference type="ARBA" id="ARBA00047534"/>
    </source>
</evidence>
<evidence type="ECO:0000259" key="8">
    <source>
        <dbReference type="Pfam" id="PF00248"/>
    </source>
</evidence>
<evidence type="ECO:0000256" key="1">
    <source>
        <dbReference type="ARBA" id="ARBA00007905"/>
    </source>
</evidence>
<reference evidence="9 10" key="1">
    <citation type="submission" date="2024-07" db="EMBL/GenBank/DDBJ databases">
        <title>Section-level genome sequencing and comparative genomics of Aspergillus sections Usti and Cavernicolus.</title>
        <authorList>
            <consortium name="Lawrence Berkeley National Laboratory"/>
            <person name="Nybo J.L."/>
            <person name="Vesth T.C."/>
            <person name="Theobald S."/>
            <person name="Frisvad J.C."/>
            <person name="Larsen T.O."/>
            <person name="Kjaerboelling I."/>
            <person name="Rothschild-Mancinelli K."/>
            <person name="Lyhne E.K."/>
            <person name="Kogle M.E."/>
            <person name="Barry K."/>
            <person name="Clum A."/>
            <person name="Na H."/>
            <person name="Ledsgaard L."/>
            <person name="Lin J."/>
            <person name="Lipzen A."/>
            <person name="Kuo A."/>
            <person name="Riley R."/>
            <person name="Mondo S."/>
            <person name="Labutti K."/>
            <person name="Haridas S."/>
            <person name="Pangalinan J."/>
            <person name="Salamov A.A."/>
            <person name="Simmons B.A."/>
            <person name="Magnuson J.K."/>
            <person name="Chen J."/>
            <person name="Drula E."/>
            <person name="Henrissat B."/>
            <person name="Wiebenga A."/>
            <person name="Lubbers R.J."/>
            <person name="Gomes A.C."/>
            <person name="Macurrencykelacurrency M.R."/>
            <person name="Stajich J."/>
            <person name="Grigoriev I.V."/>
            <person name="Mortensen U.H."/>
            <person name="De Vries R.P."/>
            <person name="Baker S.E."/>
            <person name="Andersen M.R."/>
        </authorList>
    </citation>
    <scope>NUCLEOTIDE SEQUENCE [LARGE SCALE GENOMIC DNA]</scope>
    <source>
        <strain evidence="9 10">CBS 449.75</strain>
    </source>
</reference>
<accession>A0ABR4LGD0</accession>
<keyword evidence="3" id="KW-0521">NADP</keyword>
<evidence type="ECO:0000256" key="5">
    <source>
        <dbReference type="ARBA" id="ARBA00025065"/>
    </source>
</evidence>
<feature type="domain" description="NADP-dependent oxidoreductase" evidence="8">
    <location>
        <begin position="24"/>
        <end position="275"/>
    </location>
</feature>
<proteinExistence type="inferred from homology"/>
<keyword evidence="4" id="KW-0560">Oxidoreductase</keyword>
<comment type="catalytic activity">
    <reaction evidence="6">
        <text>xylitol + NADP(+) = D-xylose + NADPH + H(+)</text>
        <dbReference type="Rhea" id="RHEA:27445"/>
        <dbReference type="ChEBI" id="CHEBI:15378"/>
        <dbReference type="ChEBI" id="CHEBI:17151"/>
        <dbReference type="ChEBI" id="CHEBI:53455"/>
        <dbReference type="ChEBI" id="CHEBI:57783"/>
        <dbReference type="ChEBI" id="CHEBI:58349"/>
        <dbReference type="EC" id="1.1.1.307"/>
    </reaction>
</comment>
<dbReference type="Pfam" id="PF00248">
    <property type="entry name" value="Aldo_ket_red"/>
    <property type="match status" value="1"/>
</dbReference>
<dbReference type="GeneID" id="98148762"/>
<keyword evidence="10" id="KW-1185">Reference proteome</keyword>
<dbReference type="EMBL" id="JBFXLQ010000050">
    <property type="protein sequence ID" value="KAL2863599.1"/>
    <property type="molecule type" value="Genomic_DNA"/>
</dbReference>